<name>A0A822V8J0_AGRTU</name>
<evidence type="ECO:0000313" key="1">
    <source>
        <dbReference type="EMBL" id="CVI24776.1"/>
    </source>
</evidence>
<organism evidence="1 2">
    <name type="scientific">Agrobacterium tumefaciens str. B6</name>
    <dbReference type="NCBI Taxonomy" id="1183423"/>
    <lineage>
        <taxon>Bacteria</taxon>
        <taxon>Pseudomonadati</taxon>
        <taxon>Pseudomonadota</taxon>
        <taxon>Alphaproteobacteria</taxon>
        <taxon>Hyphomicrobiales</taxon>
        <taxon>Rhizobiaceae</taxon>
        <taxon>Rhizobium/Agrobacterium group</taxon>
        <taxon>Agrobacterium</taxon>
        <taxon>Agrobacterium tumefaciens complex</taxon>
    </lineage>
</organism>
<proteinExistence type="predicted"/>
<accession>A0A822V8J0</accession>
<dbReference type="AlphaFoldDB" id="A0A822V8J0"/>
<evidence type="ECO:0000313" key="2">
    <source>
        <dbReference type="Proteomes" id="UP000192074"/>
    </source>
</evidence>
<reference evidence="1 2" key="1">
    <citation type="submission" date="2016-01" db="EMBL/GenBank/DDBJ databases">
        <authorList>
            <person name="Regsiter A."/>
            <person name="william w."/>
        </authorList>
    </citation>
    <scope>NUCLEOTIDE SEQUENCE [LARGE SCALE GENOMIC DNA]</scope>
    <source>
        <strain evidence="1 2">B6</strain>
    </source>
</reference>
<dbReference type="Proteomes" id="UP000192074">
    <property type="component" value="Unassembled WGS sequence"/>
</dbReference>
<dbReference type="EMBL" id="FCNL01000040">
    <property type="protein sequence ID" value="CVI24776.1"/>
    <property type="molecule type" value="Genomic_DNA"/>
</dbReference>
<sequence length="95" mass="9862">MKIEWRAPVQVLAVVLNRELCVASSLRSAARGGCRAERAEAAFLAGAILPELTVGFGGRRSSATGGAPSQRMIASRPGRSCFFSSAVNSASIPQA</sequence>
<comment type="caution">
    <text evidence="1">The sequence shown here is derived from an EMBL/GenBank/DDBJ whole genome shotgun (WGS) entry which is preliminary data.</text>
</comment>
<gene>
    <name evidence="1" type="ORF">AGR4A_pAt10293</name>
</gene>
<protein>
    <submittedName>
        <fullName evidence="1">Uncharacterized protein</fullName>
    </submittedName>
</protein>